<evidence type="ECO:0000259" key="1">
    <source>
        <dbReference type="PROSITE" id="PS50943"/>
    </source>
</evidence>
<dbReference type="AlphaFoldDB" id="A0A1E5LFB3"/>
<dbReference type="STRING" id="1305675.BFG57_01765"/>
<dbReference type="OrthoDB" id="9805309at2"/>
<gene>
    <name evidence="2" type="ORF">BFG57_01765</name>
</gene>
<evidence type="ECO:0000313" key="3">
    <source>
        <dbReference type="Proteomes" id="UP000095209"/>
    </source>
</evidence>
<proteinExistence type="predicted"/>
<dbReference type="PROSITE" id="PS50943">
    <property type="entry name" value="HTH_CROC1"/>
    <property type="match status" value="1"/>
</dbReference>
<organism evidence="2 3">
    <name type="scientific">Bacillus solimangrovi</name>
    <dbReference type="NCBI Taxonomy" id="1305675"/>
    <lineage>
        <taxon>Bacteria</taxon>
        <taxon>Bacillati</taxon>
        <taxon>Bacillota</taxon>
        <taxon>Bacilli</taxon>
        <taxon>Bacillales</taxon>
        <taxon>Bacillaceae</taxon>
        <taxon>Bacillus</taxon>
    </lineage>
</organism>
<dbReference type="Pfam" id="PF13443">
    <property type="entry name" value="HTH_26"/>
    <property type="match status" value="1"/>
</dbReference>
<dbReference type="Proteomes" id="UP000095209">
    <property type="component" value="Unassembled WGS sequence"/>
</dbReference>
<dbReference type="SMART" id="SM00530">
    <property type="entry name" value="HTH_XRE"/>
    <property type="match status" value="1"/>
</dbReference>
<comment type="caution">
    <text evidence="2">The sequence shown here is derived from an EMBL/GenBank/DDBJ whole genome shotgun (WGS) entry which is preliminary data.</text>
</comment>
<protein>
    <recommendedName>
        <fullName evidence="1">HTH cro/C1-type domain-containing protein</fullName>
    </recommendedName>
</protein>
<dbReference type="RefSeq" id="WP_069717195.1">
    <property type="nucleotide sequence ID" value="NZ_MJEH01000022.1"/>
</dbReference>
<accession>A0A1E5LFB3</accession>
<dbReference type="InterPro" id="IPR010982">
    <property type="entry name" value="Lambda_DNA-bd_dom_sf"/>
</dbReference>
<feature type="domain" description="HTH cro/C1-type" evidence="1">
    <location>
        <begin position="12"/>
        <end position="61"/>
    </location>
</feature>
<evidence type="ECO:0000313" key="2">
    <source>
        <dbReference type="EMBL" id="OEH92753.1"/>
    </source>
</evidence>
<keyword evidence="3" id="KW-1185">Reference proteome</keyword>
<dbReference type="GO" id="GO:0003677">
    <property type="term" value="F:DNA binding"/>
    <property type="evidence" value="ECO:0007669"/>
    <property type="project" value="InterPro"/>
</dbReference>
<name>A0A1E5LFB3_9BACI</name>
<dbReference type="Gene3D" id="1.10.260.40">
    <property type="entry name" value="lambda repressor-like DNA-binding domains"/>
    <property type="match status" value="1"/>
</dbReference>
<dbReference type="EMBL" id="MJEH01000022">
    <property type="protein sequence ID" value="OEH92753.1"/>
    <property type="molecule type" value="Genomic_DNA"/>
</dbReference>
<reference evidence="2 3" key="1">
    <citation type="submission" date="2016-08" db="EMBL/GenBank/DDBJ databases">
        <title>Genome of Bacillus solimangrovi GH2-4.</title>
        <authorList>
            <person name="Lim S."/>
            <person name="Kim B.-C."/>
        </authorList>
    </citation>
    <scope>NUCLEOTIDE SEQUENCE [LARGE SCALE GENOMIC DNA]</scope>
    <source>
        <strain evidence="2 3">GH2-4</strain>
    </source>
</reference>
<dbReference type="InterPro" id="IPR001387">
    <property type="entry name" value="Cro/C1-type_HTH"/>
</dbReference>
<sequence>MIRSYLAQRLYEHDMKLVELAEATGLSKGALSDLYHNMADEVNLDVLNKICTHLEIDVADVLSLEKE</sequence>
<dbReference type="SUPFAM" id="SSF47413">
    <property type="entry name" value="lambda repressor-like DNA-binding domains"/>
    <property type="match status" value="1"/>
</dbReference>